<dbReference type="AlphaFoldDB" id="A0A2P2E3E5"/>
<dbReference type="EMBL" id="BFBB01000008">
    <property type="protein sequence ID" value="GBF51423.1"/>
    <property type="molecule type" value="Genomic_DNA"/>
</dbReference>
<dbReference type="GO" id="GO:0008233">
    <property type="term" value="F:peptidase activity"/>
    <property type="evidence" value="ECO:0007669"/>
    <property type="project" value="UniProtKB-KW"/>
</dbReference>
<gene>
    <name evidence="2" type="ORF">LPTSP4_29590</name>
</gene>
<name>A0A2P2E3E5_9LEPT</name>
<keyword evidence="2" id="KW-0378">Hydrolase</keyword>
<dbReference type="PANTHER" id="PTHR33490">
    <property type="entry name" value="BLR5614 PROTEIN-RELATED"/>
    <property type="match status" value="1"/>
</dbReference>
<dbReference type="Gene3D" id="3.10.620.30">
    <property type="match status" value="1"/>
</dbReference>
<evidence type="ECO:0000313" key="3">
    <source>
        <dbReference type="Proteomes" id="UP000245133"/>
    </source>
</evidence>
<feature type="domain" description="Transglutaminase-like" evidence="1">
    <location>
        <begin position="180"/>
        <end position="250"/>
    </location>
</feature>
<accession>A0A2P2E3E5</accession>
<dbReference type="SMART" id="SM00460">
    <property type="entry name" value="TGc"/>
    <property type="match status" value="1"/>
</dbReference>
<keyword evidence="3" id="KW-1185">Reference proteome</keyword>
<comment type="caution">
    <text evidence="2">The sequence shown here is derived from an EMBL/GenBank/DDBJ whole genome shotgun (WGS) entry which is preliminary data.</text>
</comment>
<dbReference type="Proteomes" id="UP000245133">
    <property type="component" value="Unassembled WGS sequence"/>
</dbReference>
<proteinExistence type="predicted"/>
<keyword evidence="2" id="KW-0645">Protease</keyword>
<dbReference type="InterPro" id="IPR002931">
    <property type="entry name" value="Transglutaminase-like"/>
</dbReference>
<dbReference type="SUPFAM" id="SSF54001">
    <property type="entry name" value="Cysteine proteinases"/>
    <property type="match status" value="1"/>
</dbReference>
<evidence type="ECO:0000313" key="2">
    <source>
        <dbReference type="EMBL" id="GBF51423.1"/>
    </source>
</evidence>
<evidence type="ECO:0000259" key="1">
    <source>
        <dbReference type="SMART" id="SM00460"/>
    </source>
</evidence>
<dbReference type="InterPro" id="IPR013589">
    <property type="entry name" value="Bac_transglu_N"/>
</dbReference>
<dbReference type="GO" id="GO:0006508">
    <property type="term" value="P:proteolysis"/>
    <property type="evidence" value="ECO:0007669"/>
    <property type="project" value="UniProtKB-KW"/>
</dbReference>
<organism evidence="2 3">
    <name type="scientific">Leptospira ryugenii</name>
    <dbReference type="NCBI Taxonomy" id="1917863"/>
    <lineage>
        <taxon>Bacteria</taxon>
        <taxon>Pseudomonadati</taxon>
        <taxon>Spirochaetota</taxon>
        <taxon>Spirochaetia</taxon>
        <taxon>Leptospirales</taxon>
        <taxon>Leptospiraceae</taxon>
        <taxon>Leptospira</taxon>
    </lineage>
</organism>
<reference evidence="2 3" key="1">
    <citation type="submission" date="2018-02" db="EMBL/GenBank/DDBJ databases">
        <title>Novel Leptospira species isolated from soil and water in Japan.</title>
        <authorList>
            <person name="Nakao R."/>
            <person name="Masuzawa T."/>
        </authorList>
    </citation>
    <scope>NUCLEOTIDE SEQUENCE [LARGE SCALE GENOMIC DNA]</scope>
    <source>
        <strain evidence="2 3">YH101</strain>
    </source>
</reference>
<dbReference type="PANTHER" id="PTHR33490:SF7">
    <property type="entry name" value="BLR2979 PROTEIN"/>
    <property type="match status" value="1"/>
</dbReference>
<dbReference type="Pfam" id="PF01841">
    <property type="entry name" value="Transglut_core"/>
    <property type="match status" value="1"/>
</dbReference>
<sequence>MAMAEYKVLHKTKYFYEDYVAYCHNMAHMYPLTSRHQECFRTHITVLPKPVVSSFRRDYFGNQVFLFSVEDPHKTLEVTVESTIRTHSQEVGYDLSRSRPWNEIKGLIAESFLEQDINAQEYLFPSPFIYIRDGFADFAKIHFTKGKPVFQACLDFIQDMYKTFKYDAKATTINTPIEQVLQERKGVCQDFSHLAIACLRSIGVPARYVSGYLETQPPPGQQKLRGTDASHAWVSVYCPDLGWLDFDPTNGKMITDEYVITAIGRDYSDVSPLKGIIFGGGKHKLIVEVDVFREEINEQ</sequence>
<dbReference type="Pfam" id="PF08379">
    <property type="entry name" value="Bact_transglu_N"/>
    <property type="match status" value="1"/>
</dbReference>
<protein>
    <submittedName>
        <fullName evidence="2">Cysteine protease</fullName>
    </submittedName>
</protein>
<dbReference type="InterPro" id="IPR038765">
    <property type="entry name" value="Papain-like_cys_pep_sf"/>
</dbReference>